<dbReference type="InterPro" id="IPR038095">
    <property type="entry name" value="Costars_sf"/>
</dbReference>
<feature type="region of interest" description="Disordered" evidence="1">
    <location>
        <begin position="171"/>
        <end position="203"/>
    </location>
</feature>
<dbReference type="OrthoDB" id="18598at2759"/>
<dbReference type="InParanoid" id="A0A2R5GQY3"/>
<name>A0A2R5GQY3_9STRA</name>
<feature type="region of interest" description="Disordered" evidence="1">
    <location>
        <begin position="414"/>
        <end position="439"/>
    </location>
</feature>
<feature type="region of interest" description="Disordered" evidence="1">
    <location>
        <begin position="288"/>
        <end position="321"/>
    </location>
</feature>
<protein>
    <submittedName>
        <fullName evidence="3">Costars family protein ABRACL</fullName>
    </submittedName>
</protein>
<feature type="region of interest" description="Disordered" evidence="1">
    <location>
        <begin position="646"/>
        <end position="880"/>
    </location>
</feature>
<feature type="compositionally biased region" description="Low complexity" evidence="1">
    <location>
        <begin position="725"/>
        <end position="740"/>
    </location>
</feature>
<dbReference type="EMBL" id="BEYU01000137">
    <property type="protein sequence ID" value="GBG33005.1"/>
    <property type="molecule type" value="Genomic_DNA"/>
</dbReference>
<keyword evidence="4" id="KW-1185">Reference proteome</keyword>
<dbReference type="GO" id="GO:0045944">
    <property type="term" value="P:positive regulation of transcription by RNA polymerase II"/>
    <property type="evidence" value="ECO:0007669"/>
    <property type="project" value="TreeGrafter"/>
</dbReference>
<dbReference type="Gene3D" id="1.10.10.1540">
    <property type="entry name" value="Costar domain"/>
    <property type="match status" value="1"/>
</dbReference>
<evidence type="ECO:0000259" key="2">
    <source>
        <dbReference type="PROSITE" id="PS50003"/>
    </source>
</evidence>
<evidence type="ECO:0000313" key="3">
    <source>
        <dbReference type="EMBL" id="GBG33005.1"/>
    </source>
</evidence>
<accession>A0A2R5GQY3</accession>
<dbReference type="AlphaFoldDB" id="A0A2R5GQY3"/>
<feature type="region of interest" description="Disordered" evidence="1">
    <location>
        <begin position="369"/>
        <end position="388"/>
    </location>
</feature>
<feature type="compositionally biased region" description="Gly residues" evidence="1">
    <location>
        <begin position="701"/>
        <end position="718"/>
    </location>
</feature>
<evidence type="ECO:0000256" key="1">
    <source>
        <dbReference type="SAM" id="MobiDB-lite"/>
    </source>
</evidence>
<dbReference type="PANTHER" id="PTHR22739">
    <property type="entry name" value="STRIATED MUSCLE ACTIVATOR OF RHO-DEPENDENT SIGNALING-RELATED"/>
    <property type="match status" value="1"/>
</dbReference>
<comment type="caution">
    <text evidence="3">The sequence shown here is derived from an EMBL/GenBank/DDBJ whole genome shotgun (WGS) entry which is preliminary data.</text>
</comment>
<dbReference type="Gene3D" id="2.30.29.30">
    <property type="entry name" value="Pleckstrin-homology domain (PH domain)/Phosphotyrosine-binding domain (PTB)"/>
    <property type="match status" value="1"/>
</dbReference>
<feature type="compositionally biased region" description="Low complexity" evidence="1">
    <location>
        <begin position="92"/>
        <end position="101"/>
    </location>
</feature>
<dbReference type="InterPro" id="IPR026111">
    <property type="entry name" value="Abra"/>
</dbReference>
<feature type="compositionally biased region" description="Basic and acidic residues" evidence="1">
    <location>
        <begin position="646"/>
        <end position="661"/>
    </location>
</feature>
<reference evidence="3 4" key="1">
    <citation type="submission" date="2017-12" db="EMBL/GenBank/DDBJ databases">
        <title>Sequencing, de novo assembly and annotation of complete genome of a new Thraustochytrid species, strain FCC1311.</title>
        <authorList>
            <person name="Sedici K."/>
            <person name="Godart F."/>
            <person name="Aiese Cigliano R."/>
            <person name="Sanseverino W."/>
            <person name="Barakat M."/>
            <person name="Ortet P."/>
            <person name="Marechal E."/>
            <person name="Cagnac O."/>
            <person name="Amato A."/>
        </authorList>
    </citation>
    <scope>NUCLEOTIDE SEQUENCE [LARGE SCALE GENOMIC DNA]</scope>
</reference>
<dbReference type="SMART" id="SM01283">
    <property type="entry name" value="Costars"/>
    <property type="match status" value="1"/>
</dbReference>
<dbReference type="SUPFAM" id="SSF50729">
    <property type="entry name" value="PH domain-like"/>
    <property type="match status" value="1"/>
</dbReference>
<dbReference type="PROSITE" id="PS50003">
    <property type="entry name" value="PH_DOMAIN"/>
    <property type="match status" value="1"/>
</dbReference>
<dbReference type="Proteomes" id="UP000241890">
    <property type="component" value="Unassembled WGS sequence"/>
</dbReference>
<feature type="compositionally biased region" description="Basic and acidic residues" evidence="1">
    <location>
        <begin position="373"/>
        <end position="388"/>
    </location>
</feature>
<dbReference type="GO" id="GO:0035025">
    <property type="term" value="P:positive regulation of Rho protein signal transduction"/>
    <property type="evidence" value="ECO:0007669"/>
    <property type="project" value="InterPro"/>
</dbReference>
<proteinExistence type="predicted"/>
<dbReference type="InterPro" id="IPR001849">
    <property type="entry name" value="PH_domain"/>
</dbReference>
<evidence type="ECO:0000313" key="4">
    <source>
        <dbReference type="Proteomes" id="UP000241890"/>
    </source>
</evidence>
<organism evidence="3 4">
    <name type="scientific">Hondaea fermentalgiana</name>
    <dbReference type="NCBI Taxonomy" id="2315210"/>
    <lineage>
        <taxon>Eukaryota</taxon>
        <taxon>Sar</taxon>
        <taxon>Stramenopiles</taxon>
        <taxon>Bigyra</taxon>
        <taxon>Labyrinthulomycetes</taxon>
        <taxon>Thraustochytrida</taxon>
        <taxon>Thraustochytriidae</taxon>
        <taxon>Hondaea</taxon>
    </lineage>
</organism>
<dbReference type="InterPro" id="IPR011993">
    <property type="entry name" value="PH-like_dom_sf"/>
</dbReference>
<dbReference type="PANTHER" id="PTHR22739:SF22">
    <property type="entry name" value="COSTARS DOMAIN-CONTAINING PROTEIN"/>
    <property type="match status" value="1"/>
</dbReference>
<dbReference type="InterPro" id="IPR027817">
    <property type="entry name" value="Costars_dom"/>
</dbReference>
<dbReference type="Pfam" id="PF14705">
    <property type="entry name" value="Costars"/>
    <property type="match status" value="1"/>
</dbReference>
<sequence length="1019" mass="114970">MPRKKFHTMNPQADLLRDTGFDDLYQKLQQLDEAALLVEEGKLKREVYQALVENVKRSIMKQQTKTAKRDRGMWDGLLSGLRTDRDDDHGAESSPSAAAAAKEADSKPIIEGPLMKRNVTDALASRRQWKRRYCVLYERALVVYRHKGDAKPLTSIILTPEFFVTQVHDGAEEHDDEELRTGEDGDDESYVDESSQGTRKLKNGDMPHVFMLSDLSMRYMFACNDAEDLKYWIHIMTSVLRKIMDEEEYFDTPRLMDAPVRDPKQIAEDLEKRKEAYQRSQRQLTMARTKRRSFLGSRKAKPLSPEELAEEEERWESEGTALARDEVTEKLLAEERERVRRLEEDQRNREEELERVRKFAEQWKAQAESAQAKMEEAESRANKAEDGEKRLQEQLELMDQMREKNIEREDALRAQQEHTQNQLEAMESRKRQSQHPAAMEEYERQIKALEAKLAALQSALQVDLDDLDWDGTLEMAEEKLKECVPHMMSEDPREAAAAAEEFDQWDKIVRNHADYKKREEQKWIDWEANESAANAAAYRTMTQIVPPEVVTGCSEAFLESRGLRPAVAKRVMQTKIFHFLYMDIEAISKLHIADLSSRYIPQGLDIIELRAVYTRLPPDFQNDRDGRKKLWLEQYRQKLFSLTEKEKAHTLTRPEERHPVYRDSAPAVGGGASGNKVKKKKKGKKPNVAKKVDTKALEALFGGGGPPGPPRGLGGGGGGDDDGAPARPAGFPFGNGPPARVLEMRRRGEEQAAENGAGDGADDDASPVASSGGLSRLVPSRRRKSSSTAPAPAPLGRSGSLFTSVKSIIFGGDKSNGDATADAADNDHDEEEHEEDAFDEQDAEEDVEDDIVPEQLSHAQPVAPPPTKKPSKRQSMTEKQRLLAASVRGMMDEHKAKSSYSSDDFDESTAPAFDFGVNYGNKRAAARSTLSKQRAGEFSKGVERGIDKLCAFIKEEGAYDPAEGGLATITFGDLFEKYELSDMLVGLLMRGKKHKRLKYHGDMLFQGIHDQVKITLLVE</sequence>
<gene>
    <name evidence="3" type="ORF">FCC1311_092292</name>
</gene>
<dbReference type="Pfam" id="PF00169">
    <property type="entry name" value="PH"/>
    <property type="match status" value="1"/>
</dbReference>
<feature type="compositionally biased region" description="Acidic residues" evidence="1">
    <location>
        <begin position="827"/>
        <end position="852"/>
    </location>
</feature>
<dbReference type="SMART" id="SM00233">
    <property type="entry name" value="PH"/>
    <property type="match status" value="1"/>
</dbReference>
<feature type="compositionally biased region" description="Basic and acidic residues" evidence="1">
    <location>
        <begin position="82"/>
        <end position="91"/>
    </location>
</feature>
<dbReference type="GO" id="GO:0003779">
    <property type="term" value="F:actin binding"/>
    <property type="evidence" value="ECO:0007669"/>
    <property type="project" value="InterPro"/>
</dbReference>
<feature type="compositionally biased region" description="Basic residues" evidence="1">
    <location>
        <begin position="676"/>
        <end position="688"/>
    </location>
</feature>
<feature type="region of interest" description="Disordered" evidence="1">
    <location>
        <begin position="79"/>
        <end position="105"/>
    </location>
</feature>
<feature type="compositionally biased region" description="Basic residues" evidence="1">
    <location>
        <begin position="288"/>
        <end position="301"/>
    </location>
</feature>
<feature type="domain" description="PH" evidence="2">
    <location>
        <begin position="107"/>
        <end position="241"/>
    </location>
</feature>